<evidence type="ECO:0000259" key="1">
    <source>
        <dbReference type="Pfam" id="PF00723"/>
    </source>
</evidence>
<dbReference type="Proteomes" id="UP001597171">
    <property type="component" value="Unassembled WGS sequence"/>
</dbReference>
<keyword evidence="3" id="KW-0378">Hydrolase</keyword>
<dbReference type="InterPro" id="IPR011613">
    <property type="entry name" value="GH15-like"/>
</dbReference>
<reference evidence="4" key="1">
    <citation type="journal article" date="2019" name="Int. J. Syst. Evol. Microbiol.">
        <title>The Global Catalogue of Microorganisms (GCM) 10K type strain sequencing project: providing services to taxonomists for standard genome sequencing and annotation.</title>
        <authorList>
            <consortium name="The Broad Institute Genomics Platform"/>
            <consortium name="The Broad Institute Genome Sequencing Center for Infectious Disease"/>
            <person name="Wu L."/>
            <person name="Ma J."/>
        </authorList>
    </citation>
    <scope>NUCLEOTIDE SEQUENCE [LARGE SCALE GENOMIC DNA]</scope>
    <source>
        <strain evidence="4">CCUG 61696</strain>
    </source>
</reference>
<dbReference type="PANTHER" id="PTHR31616">
    <property type="entry name" value="TREHALASE"/>
    <property type="match status" value="1"/>
</dbReference>
<dbReference type="InterPro" id="IPR045582">
    <property type="entry name" value="Trehalase-like_N"/>
</dbReference>
<sequence length="595" mass="66472">MSEPSLELGVIGNAASAALIDERGRIVWMCLPRFDGDPVFNALLGGMDPEAGFWDFRLDGFERAEQEYHRNTAILETRLYGADGSAVRIIDFAPRFRDHGRMFRPQSVVRRLEPICGSPRLAVRLRPSLDYGATTPDTTRGSNHLRYLVDGAVTRLTTDAPVAFIVQETPFLVDRPYAFILGPDETLPAAPGQVAREFYERTQDYWIDWVRFLSLPFEWQDVVIRAAITLKLCSYEETGAIVAALTTSIPEYADSGRTWDYRLCWLRDAYFTVEALNRLGVTKTMEGYLAYVTNLVAGSASGYLQPLFGLSLETRIDESEAQALAGYRGFGPVRVGNAAYSQVQNDGYGSVILAATQAFFDARLPKPGDAALFERLEKLGHQAVERWNTPDAGIWEFRTREAVHTHSAAMCWAGCDRLARIAVRLGLTERAMFWNARAGEIADGIFANAWNAEMNSFVSAFGGDFVDASLLLLPEIGLVAPDDPRFLGTLAEVERTLRYGNHLYRYRTPDDFGEPETAFTACTFWLINALAAVGREDEAREVFEEVLRHGTRLGLLSEGLHEETGELWGNFPQTYSMVGLVKAAMRLSRPWEEAF</sequence>
<gene>
    <name evidence="3" type="ORF">ACFQ4O_05815</name>
</gene>
<evidence type="ECO:0000259" key="2">
    <source>
        <dbReference type="Pfam" id="PF19291"/>
    </source>
</evidence>
<dbReference type="RefSeq" id="WP_378774722.1">
    <property type="nucleotide sequence ID" value="NZ_JBHTMX010000029.1"/>
</dbReference>
<dbReference type="GO" id="GO:0016787">
    <property type="term" value="F:hydrolase activity"/>
    <property type="evidence" value="ECO:0007669"/>
    <property type="project" value="UniProtKB-KW"/>
</dbReference>
<dbReference type="EMBL" id="JBHTMX010000029">
    <property type="protein sequence ID" value="MFD1331513.1"/>
    <property type="molecule type" value="Genomic_DNA"/>
</dbReference>
<dbReference type="Gene3D" id="1.50.10.10">
    <property type="match status" value="1"/>
</dbReference>
<protein>
    <submittedName>
        <fullName evidence="3">Glycoside hydrolase family 15 protein</fullName>
    </submittedName>
</protein>
<proteinExistence type="predicted"/>
<evidence type="ECO:0000313" key="3">
    <source>
        <dbReference type="EMBL" id="MFD1331513.1"/>
    </source>
</evidence>
<evidence type="ECO:0000313" key="4">
    <source>
        <dbReference type="Proteomes" id="UP001597171"/>
    </source>
</evidence>
<keyword evidence="4" id="KW-1185">Reference proteome</keyword>
<dbReference type="SUPFAM" id="SSF48208">
    <property type="entry name" value="Six-hairpin glycosidases"/>
    <property type="match status" value="1"/>
</dbReference>
<organism evidence="3 4">
    <name type="scientific">Methylopila musalis</name>
    <dbReference type="NCBI Taxonomy" id="1134781"/>
    <lineage>
        <taxon>Bacteria</taxon>
        <taxon>Pseudomonadati</taxon>
        <taxon>Pseudomonadota</taxon>
        <taxon>Alphaproteobacteria</taxon>
        <taxon>Hyphomicrobiales</taxon>
        <taxon>Methylopilaceae</taxon>
        <taxon>Methylopila</taxon>
    </lineage>
</organism>
<dbReference type="InterPro" id="IPR012341">
    <property type="entry name" value="6hp_glycosidase-like_sf"/>
</dbReference>
<accession>A0ABW3Z5G4</accession>
<dbReference type="Pfam" id="PF19291">
    <property type="entry name" value="TREH_N"/>
    <property type="match status" value="1"/>
</dbReference>
<name>A0ABW3Z5G4_9HYPH</name>
<dbReference type="Pfam" id="PF00723">
    <property type="entry name" value="Glyco_hydro_15"/>
    <property type="match status" value="1"/>
</dbReference>
<dbReference type="PANTHER" id="PTHR31616:SF0">
    <property type="entry name" value="GLUCAN 1,4-ALPHA-GLUCOSIDASE"/>
    <property type="match status" value="1"/>
</dbReference>
<dbReference type="InterPro" id="IPR008928">
    <property type="entry name" value="6-hairpin_glycosidase_sf"/>
</dbReference>
<feature type="domain" description="GH15-like" evidence="1">
    <location>
        <begin position="221"/>
        <end position="584"/>
    </location>
</feature>
<feature type="domain" description="Trehalase-like N-terminal" evidence="2">
    <location>
        <begin position="8"/>
        <end position="146"/>
    </location>
</feature>
<comment type="caution">
    <text evidence="3">The sequence shown here is derived from an EMBL/GenBank/DDBJ whole genome shotgun (WGS) entry which is preliminary data.</text>
</comment>